<evidence type="ECO:0000313" key="2">
    <source>
        <dbReference type="EMBL" id="MCD1294727.1"/>
    </source>
</evidence>
<dbReference type="RefSeq" id="WP_230741560.1">
    <property type="nucleotide sequence ID" value="NZ_PGCK01000004.1"/>
</dbReference>
<comment type="caution">
    <text evidence="2">The sequence shown here is derived from an EMBL/GenBank/DDBJ whole genome shotgun (WGS) entry which is preliminary data.</text>
</comment>
<accession>A0AAP2RCS2</accession>
<keyword evidence="1" id="KW-1133">Transmembrane helix</keyword>
<keyword evidence="3" id="KW-1185">Reference proteome</keyword>
<dbReference type="Proteomes" id="UP001320159">
    <property type="component" value="Unassembled WGS sequence"/>
</dbReference>
<keyword evidence="1" id="KW-0812">Transmembrane</keyword>
<gene>
    <name evidence="2" type="ORF">CUJ83_06910</name>
</gene>
<sequence length="259" mass="29048">MISVSYAQNPYTALFESPDINGTICLKIYDTGYDPVQNGFSFPNPSDREEFFGVDLNDLTGIKYRDEIVRHTGHCYGMASLSVEYFLSDVTAGDISRSDAMPVIDEIQTEQSFYYIMEYLRPPVGVKIPDNKMEYPKIKERISSGTPAVIGIYTSENDHEGHALVVYRIIEYEDMAYLFVYDPNIPDTTIEPKTMFCGPVAIYDLNSGTFYYDNGIVFDKLSLDTVNSTGVMKGKILMSGSFLLMFGTISAILSARIKS</sequence>
<name>A0AAP2RCS2_9EURY</name>
<keyword evidence="1" id="KW-0472">Membrane</keyword>
<feature type="transmembrane region" description="Helical" evidence="1">
    <location>
        <begin position="236"/>
        <end position="255"/>
    </location>
</feature>
<reference evidence="2 3" key="1">
    <citation type="submission" date="2017-11" db="EMBL/GenBank/DDBJ databases">
        <title>Isolation and Characterization of Family Methanocellaceae Species from Potential Methane Hydrate Area Offshore Southwestern Taiwan.</title>
        <authorList>
            <person name="Zhang W.-L."/>
            <person name="Chen W.-C."/>
            <person name="Lai M.-C."/>
            <person name="Chen S.-C."/>
        </authorList>
    </citation>
    <scope>NUCLEOTIDE SEQUENCE [LARGE SCALE GENOMIC DNA]</scope>
    <source>
        <strain evidence="2 3">CWC-04</strain>
    </source>
</reference>
<dbReference type="AlphaFoldDB" id="A0AAP2RCS2"/>
<dbReference type="EMBL" id="PGCK01000004">
    <property type="protein sequence ID" value="MCD1294727.1"/>
    <property type="molecule type" value="Genomic_DNA"/>
</dbReference>
<evidence type="ECO:0000313" key="3">
    <source>
        <dbReference type="Proteomes" id="UP001320159"/>
    </source>
</evidence>
<evidence type="ECO:0000256" key="1">
    <source>
        <dbReference type="SAM" id="Phobius"/>
    </source>
</evidence>
<proteinExistence type="predicted"/>
<protein>
    <submittedName>
        <fullName evidence="2">Uncharacterized protein</fullName>
    </submittedName>
</protein>
<organism evidence="2 3">
    <name type="scientific">Methanooceanicella nereidis</name>
    <dbReference type="NCBI Taxonomy" id="2052831"/>
    <lineage>
        <taxon>Archaea</taxon>
        <taxon>Methanobacteriati</taxon>
        <taxon>Methanobacteriota</taxon>
        <taxon>Stenosarchaea group</taxon>
        <taxon>Methanomicrobia</taxon>
        <taxon>Methanocellales</taxon>
        <taxon>Methanocellaceae</taxon>
        <taxon>Methanooceanicella</taxon>
    </lineage>
</organism>